<dbReference type="EMBL" id="KV454475">
    <property type="protein sequence ID" value="ODV63381.1"/>
    <property type="molecule type" value="Genomic_DNA"/>
</dbReference>
<organism evidence="1 2">
    <name type="scientific">Ascoidea rubescens DSM 1968</name>
    <dbReference type="NCBI Taxonomy" id="1344418"/>
    <lineage>
        <taxon>Eukaryota</taxon>
        <taxon>Fungi</taxon>
        <taxon>Dikarya</taxon>
        <taxon>Ascomycota</taxon>
        <taxon>Saccharomycotina</taxon>
        <taxon>Saccharomycetes</taxon>
        <taxon>Ascoideaceae</taxon>
        <taxon>Ascoidea</taxon>
    </lineage>
</organism>
<evidence type="ECO:0000313" key="2">
    <source>
        <dbReference type="Proteomes" id="UP000095038"/>
    </source>
</evidence>
<dbReference type="RefSeq" id="XP_020049688.1">
    <property type="nucleotide sequence ID" value="XM_020192205.1"/>
</dbReference>
<dbReference type="GeneID" id="30965841"/>
<keyword evidence="2" id="KW-1185">Reference proteome</keyword>
<proteinExistence type="predicted"/>
<evidence type="ECO:0000313" key="1">
    <source>
        <dbReference type="EMBL" id="ODV63381.1"/>
    </source>
</evidence>
<gene>
    <name evidence="1" type="ORF">ASCRUDRAFT_73256</name>
</gene>
<dbReference type="Proteomes" id="UP000095038">
    <property type="component" value="Unassembled WGS sequence"/>
</dbReference>
<dbReference type="InParanoid" id="A0A1D2VP41"/>
<accession>A0A1D2VP41</accession>
<dbReference type="AlphaFoldDB" id="A0A1D2VP41"/>
<protein>
    <submittedName>
        <fullName evidence="1">Uncharacterized protein</fullName>
    </submittedName>
</protein>
<reference evidence="2" key="1">
    <citation type="submission" date="2016-05" db="EMBL/GenBank/DDBJ databases">
        <title>Comparative genomics of biotechnologically important yeasts.</title>
        <authorList>
            <consortium name="DOE Joint Genome Institute"/>
            <person name="Riley R."/>
            <person name="Haridas S."/>
            <person name="Wolfe K.H."/>
            <person name="Lopes M.R."/>
            <person name="Hittinger C.T."/>
            <person name="Goker M."/>
            <person name="Salamov A."/>
            <person name="Wisecaver J."/>
            <person name="Long T.M."/>
            <person name="Aerts A.L."/>
            <person name="Barry K."/>
            <person name="Choi C."/>
            <person name="Clum A."/>
            <person name="Coughlan A.Y."/>
            <person name="Deshpande S."/>
            <person name="Douglass A.P."/>
            <person name="Hanson S.J."/>
            <person name="Klenk H.-P."/>
            <person name="Labutti K."/>
            <person name="Lapidus A."/>
            <person name="Lindquist E."/>
            <person name="Lipzen A."/>
            <person name="Meier-Kolthoff J.P."/>
            <person name="Ohm R.A."/>
            <person name="Otillar R.P."/>
            <person name="Pangilinan J."/>
            <person name="Peng Y."/>
            <person name="Rokas A."/>
            <person name="Rosa C.A."/>
            <person name="Scheuner C."/>
            <person name="Sibirny A.A."/>
            <person name="Slot J.C."/>
            <person name="Stielow J.B."/>
            <person name="Sun H."/>
            <person name="Kurtzman C.P."/>
            <person name="Blackwell M."/>
            <person name="Grigoriev I.V."/>
            <person name="Jeffries T.W."/>
        </authorList>
    </citation>
    <scope>NUCLEOTIDE SEQUENCE [LARGE SCALE GENOMIC DNA]</scope>
    <source>
        <strain evidence="2">DSM 1968</strain>
    </source>
</reference>
<name>A0A1D2VP41_9ASCO</name>
<sequence>MNTQRAAKLFFSKYPENLFVEFHGTVDGSNTNANIIGKRLKRYCLNALKQFVFVKPPDSGNG</sequence>